<keyword evidence="3" id="KW-0949">S-adenosyl-L-methionine</keyword>
<dbReference type="InterPro" id="IPR002935">
    <property type="entry name" value="SAM_O-MeTrfase"/>
</dbReference>
<dbReference type="PROSITE" id="PS51682">
    <property type="entry name" value="SAM_OMT_I"/>
    <property type="match status" value="1"/>
</dbReference>
<gene>
    <name evidence="5" type="ORF">PAC_05907</name>
</gene>
<accession>A0A1L7WTC1</accession>
<dbReference type="PANTHER" id="PTHR10509:SF14">
    <property type="entry name" value="CAFFEOYL-COA O-METHYLTRANSFERASE 3-RELATED"/>
    <property type="match status" value="1"/>
</dbReference>
<dbReference type="CDD" id="cd02440">
    <property type="entry name" value="AdoMet_MTases"/>
    <property type="match status" value="1"/>
</dbReference>
<dbReference type="Gene3D" id="3.40.50.150">
    <property type="entry name" value="Vaccinia Virus protein VP39"/>
    <property type="match status" value="1"/>
</dbReference>
<proteinExistence type="inferred from homology"/>
<evidence type="ECO:0000256" key="3">
    <source>
        <dbReference type="ARBA" id="ARBA00022691"/>
    </source>
</evidence>
<evidence type="ECO:0000256" key="4">
    <source>
        <dbReference type="ARBA" id="ARBA00023453"/>
    </source>
</evidence>
<dbReference type="SUPFAM" id="SSF53335">
    <property type="entry name" value="S-adenosyl-L-methionine-dependent methyltransferases"/>
    <property type="match status" value="1"/>
</dbReference>
<keyword evidence="6" id="KW-1185">Reference proteome</keyword>
<dbReference type="OrthoDB" id="10251242at2759"/>
<protein>
    <submittedName>
        <fullName evidence="5">Related to caffeoyl-coa o-methyltransferase</fullName>
    </submittedName>
</protein>
<dbReference type="InterPro" id="IPR050362">
    <property type="entry name" value="Cation-dep_OMT"/>
</dbReference>
<dbReference type="Pfam" id="PF01596">
    <property type="entry name" value="Methyltransf_3"/>
    <property type="match status" value="1"/>
</dbReference>
<dbReference type="InterPro" id="IPR029063">
    <property type="entry name" value="SAM-dependent_MTases_sf"/>
</dbReference>
<evidence type="ECO:0000256" key="2">
    <source>
        <dbReference type="ARBA" id="ARBA00022679"/>
    </source>
</evidence>
<sequence length="244" mass="26487">MAQQHHCPPHHDPNWSPNPVWAAVDKYTLSHLHPVSRPNTAALESTLESIKANGMPPGSTATIQSKFLALQCRALKIKHVLEVGCLGGYTPIWIATENPECRVTSIEISEKHAAVARENIKKAGVDDRVGVLVGPALEVLPGLLADIEAGKSERFGLTYIDADKLNSATYFDFGVKMGYSGGLVVVDNIVTHGNLVVEDKFEHEHVKGGRQVVESVGKDDRVDALVMQTVAAKNYDGFLFSVIK</sequence>
<dbReference type="GO" id="GO:0032259">
    <property type="term" value="P:methylation"/>
    <property type="evidence" value="ECO:0007669"/>
    <property type="project" value="UniProtKB-KW"/>
</dbReference>
<dbReference type="EMBL" id="FJOG01000007">
    <property type="protein sequence ID" value="CZR56019.1"/>
    <property type="molecule type" value="Genomic_DNA"/>
</dbReference>
<dbReference type="PANTHER" id="PTHR10509">
    <property type="entry name" value="O-METHYLTRANSFERASE-RELATED"/>
    <property type="match status" value="1"/>
</dbReference>
<comment type="similarity">
    <text evidence="4">Belongs to the class I-like SAM-binding methyltransferase superfamily. Cation-dependent O-methyltransferase family.</text>
</comment>
<organism evidence="5 6">
    <name type="scientific">Phialocephala subalpina</name>
    <dbReference type="NCBI Taxonomy" id="576137"/>
    <lineage>
        <taxon>Eukaryota</taxon>
        <taxon>Fungi</taxon>
        <taxon>Dikarya</taxon>
        <taxon>Ascomycota</taxon>
        <taxon>Pezizomycotina</taxon>
        <taxon>Leotiomycetes</taxon>
        <taxon>Helotiales</taxon>
        <taxon>Mollisiaceae</taxon>
        <taxon>Phialocephala</taxon>
        <taxon>Phialocephala fortinii species complex</taxon>
    </lineage>
</organism>
<reference evidence="5 6" key="1">
    <citation type="submission" date="2016-03" db="EMBL/GenBank/DDBJ databases">
        <authorList>
            <person name="Ploux O."/>
        </authorList>
    </citation>
    <scope>NUCLEOTIDE SEQUENCE [LARGE SCALE GENOMIC DNA]</scope>
    <source>
        <strain evidence="5 6">UAMH 11012</strain>
    </source>
</reference>
<name>A0A1L7WTC1_9HELO</name>
<dbReference type="GO" id="GO:0008757">
    <property type="term" value="F:S-adenosylmethionine-dependent methyltransferase activity"/>
    <property type="evidence" value="ECO:0007669"/>
    <property type="project" value="TreeGrafter"/>
</dbReference>
<dbReference type="GO" id="GO:0008171">
    <property type="term" value="F:O-methyltransferase activity"/>
    <property type="evidence" value="ECO:0007669"/>
    <property type="project" value="InterPro"/>
</dbReference>
<dbReference type="AlphaFoldDB" id="A0A1L7WTC1"/>
<evidence type="ECO:0000313" key="6">
    <source>
        <dbReference type="Proteomes" id="UP000184330"/>
    </source>
</evidence>
<evidence type="ECO:0000256" key="1">
    <source>
        <dbReference type="ARBA" id="ARBA00022603"/>
    </source>
</evidence>
<keyword evidence="2 5" id="KW-0808">Transferase</keyword>
<dbReference type="Proteomes" id="UP000184330">
    <property type="component" value="Unassembled WGS sequence"/>
</dbReference>
<evidence type="ECO:0000313" key="5">
    <source>
        <dbReference type="EMBL" id="CZR56019.1"/>
    </source>
</evidence>
<keyword evidence="1 5" id="KW-0489">Methyltransferase</keyword>
<dbReference type="STRING" id="576137.A0A1L7WTC1"/>